<dbReference type="AlphaFoldDB" id="A0A0R3MMJ2"/>
<evidence type="ECO:0000313" key="6">
    <source>
        <dbReference type="EMBL" id="KRR21442.1"/>
    </source>
</evidence>
<dbReference type="SMART" id="SM00346">
    <property type="entry name" value="HTH_ICLR"/>
    <property type="match status" value="1"/>
</dbReference>
<dbReference type="InterPro" id="IPR029016">
    <property type="entry name" value="GAF-like_dom_sf"/>
</dbReference>
<dbReference type="SUPFAM" id="SSF46785">
    <property type="entry name" value="Winged helix' DNA-binding domain"/>
    <property type="match status" value="1"/>
</dbReference>
<dbReference type="Gene3D" id="1.10.10.10">
    <property type="entry name" value="Winged helix-like DNA-binding domain superfamily/Winged helix DNA-binding domain"/>
    <property type="match status" value="1"/>
</dbReference>
<keyword evidence="1" id="KW-0805">Transcription regulation</keyword>
<dbReference type="InterPro" id="IPR050707">
    <property type="entry name" value="HTH_MetabolicPath_Reg"/>
</dbReference>
<evidence type="ECO:0000259" key="5">
    <source>
        <dbReference type="PROSITE" id="PS51078"/>
    </source>
</evidence>
<dbReference type="GO" id="GO:0045892">
    <property type="term" value="P:negative regulation of DNA-templated transcription"/>
    <property type="evidence" value="ECO:0007669"/>
    <property type="project" value="TreeGrafter"/>
</dbReference>
<organism evidence="6 7">
    <name type="scientific">Bradyrhizobium lablabi</name>
    <dbReference type="NCBI Taxonomy" id="722472"/>
    <lineage>
        <taxon>Bacteria</taxon>
        <taxon>Pseudomonadati</taxon>
        <taxon>Pseudomonadota</taxon>
        <taxon>Alphaproteobacteria</taxon>
        <taxon>Hyphomicrobiales</taxon>
        <taxon>Nitrobacteraceae</taxon>
        <taxon>Bradyrhizobium</taxon>
    </lineage>
</organism>
<protein>
    <submittedName>
        <fullName evidence="6">Transcriptional regulator</fullName>
    </submittedName>
</protein>
<dbReference type="Gene3D" id="3.30.450.40">
    <property type="match status" value="1"/>
</dbReference>
<dbReference type="PROSITE" id="PS51077">
    <property type="entry name" value="HTH_ICLR"/>
    <property type="match status" value="1"/>
</dbReference>
<sequence length="261" mass="28386">MSALTNAIEILRCFSAARPDLSFADVMALTGKPKSSTSRLLRSLRDCGLLEQDPHTRRYRPGLLTFELGRLHRAHDDLIGTAERELREVCARTGHTGYIAVLDGFEQVVLRIVPGSNPLRVVNPPGQRTPALATSNGRAMLARLSDEEIRARVPTPYPKLPRNSPQNFAQLMTRLKEIRRTGVSEAADESIEGVGSQGFALASGETGELIGIAVSYSVQATTATERANIRRELAAMATKLRRTTGDPLINAASLRTGTTSR</sequence>
<evidence type="ECO:0000313" key="7">
    <source>
        <dbReference type="Proteomes" id="UP000051660"/>
    </source>
</evidence>
<accession>A0A0R3MMJ2</accession>
<dbReference type="RefSeq" id="WP_057859903.1">
    <property type="nucleotide sequence ID" value="NZ_LLYB01000081.1"/>
</dbReference>
<dbReference type="OrthoDB" id="9807558at2"/>
<dbReference type="Pfam" id="PF01614">
    <property type="entry name" value="IclR_C"/>
    <property type="match status" value="1"/>
</dbReference>
<dbReference type="Pfam" id="PF09339">
    <property type="entry name" value="HTH_IclR"/>
    <property type="match status" value="1"/>
</dbReference>
<feature type="domain" description="HTH iclR-type" evidence="4">
    <location>
        <begin position="1"/>
        <end position="63"/>
    </location>
</feature>
<dbReference type="InterPro" id="IPR036388">
    <property type="entry name" value="WH-like_DNA-bd_sf"/>
</dbReference>
<name>A0A0R3MMJ2_9BRAD</name>
<proteinExistence type="predicted"/>
<dbReference type="Proteomes" id="UP000051660">
    <property type="component" value="Unassembled WGS sequence"/>
</dbReference>
<dbReference type="GO" id="GO:0003677">
    <property type="term" value="F:DNA binding"/>
    <property type="evidence" value="ECO:0007669"/>
    <property type="project" value="UniProtKB-KW"/>
</dbReference>
<dbReference type="EMBL" id="LLYB01000081">
    <property type="protein sequence ID" value="KRR21442.1"/>
    <property type="molecule type" value="Genomic_DNA"/>
</dbReference>
<comment type="caution">
    <text evidence="6">The sequence shown here is derived from an EMBL/GenBank/DDBJ whole genome shotgun (WGS) entry which is preliminary data.</text>
</comment>
<dbReference type="PROSITE" id="PS51078">
    <property type="entry name" value="ICLR_ED"/>
    <property type="match status" value="1"/>
</dbReference>
<evidence type="ECO:0000256" key="3">
    <source>
        <dbReference type="ARBA" id="ARBA00023163"/>
    </source>
</evidence>
<keyword evidence="2" id="KW-0238">DNA-binding</keyword>
<dbReference type="GO" id="GO:0003700">
    <property type="term" value="F:DNA-binding transcription factor activity"/>
    <property type="evidence" value="ECO:0007669"/>
    <property type="project" value="TreeGrafter"/>
</dbReference>
<keyword evidence="3" id="KW-0804">Transcription</keyword>
<dbReference type="InterPro" id="IPR005471">
    <property type="entry name" value="Tscrpt_reg_IclR_N"/>
</dbReference>
<evidence type="ECO:0000256" key="2">
    <source>
        <dbReference type="ARBA" id="ARBA00023125"/>
    </source>
</evidence>
<dbReference type="InterPro" id="IPR036390">
    <property type="entry name" value="WH_DNA-bd_sf"/>
</dbReference>
<evidence type="ECO:0000259" key="4">
    <source>
        <dbReference type="PROSITE" id="PS51077"/>
    </source>
</evidence>
<dbReference type="PANTHER" id="PTHR30136">
    <property type="entry name" value="HELIX-TURN-HELIX TRANSCRIPTIONAL REGULATOR, ICLR FAMILY"/>
    <property type="match status" value="1"/>
</dbReference>
<evidence type="ECO:0000256" key="1">
    <source>
        <dbReference type="ARBA" id="ARBA00023015"/>
    </source>
</evidence>
<dbReference type="InterPro" id="IPR014757">
    <property type="entry name" value="Tscrpt_reg_IclR_C"/>
</dbReference>
<dbReference type="PANTHER" id="PTHR30136:SF35">
    <property type="entry name" value="HTH-TYPE TRANSCRIPTIONAL REGULATOR RV1719"/>
    <property type="match status" value="1"/>
</dbReference>
<feature type="domain" description="IclR-ED" evidence="5">
    <location>
        <begin position="64"/>
        <end position="246"/>
    </location>
</feature>
<reference evidence="6 7" key="1">
    <citation type="submission" date="2014-03" db="EMBL/GenBank/DDBJ databases">
        <title>Bradyrhizobium valentinum sp. nov., isolated from effective nodules of Lupinus mariae-josephae, a lupine endemic of basic-lime soils in Eastern Spain.</title>
        <authorList>
            <person name="Duran D."/>
            <person name="Rey L."/>
            <person name="Navarro A."/>
            <person name="Busquets A."/>
            <person name="Imperial J."/>
            <person name="Ruiz-Argueso T."/>
        </authorList>
    </citation>
    <scope>NUCLEOTIDE SEQUENCE [LARGE SCALE GENOMIC DNA]</scope>
    <source>
        <strain evidence="6 7">CCBAU 23086</strain>
    </source>
</reference>
<gene>
    <name evidence="6" type="ORF">CQ14_07300</name>
</gene>
<dbReference type="SUPFAM" id="SSF55781">
    <property type="entry name" value="GAF domain-like"/>
    <property type="match status" value="1"/>
</dbReference>